<dbReference type="InterPro" id="IPR005101">
    <property type="entry name" value="Cryptochr/Photolyase_FAD-bd"/>
</dbReference>
<dbReference type="Gene3D" id="1.10.579.10">
    <property type="entry name" value="DNA Cyclobutane Dipyrimidine Photolyase, subunit A, domain 3"/>
    <property type="match status" value="1"/>
</dbReference>
<feature type="binding site" evidence="3">
    <location>
        <begin position="41"/>
        <end position="44"/>
    </location>
    <ligand>
        <name>FAD</name>
        <dbReference type="ChEBI" id="CHEBI:57692"/>
    </ligand>
</feature>
<feature type="domain" description="Cryptochrome/DNA photolyase FAD-binding" evidence="4">
    <location>
        <begin position="75"/>
        <end position="223"/>
    </location>
</feature>
<reference evidence="6" key="1">
    <citation type="submission" date="2018-08" db="EMBL/GenBank/DDBJ databases">
        <authorList>
            <person name="Zhang J."/>
            <person name="Du Z.-J."/>
        </authorList>
    </citation>
    <scope>NUCLEOTIDE SEQUENCE [LARGE SCALE GENOMIC DNA]</scope>
    <source>
        <strain evidence="6">KCTC 52655</strain>
    </source>
</reference>
<keyword evidence="6" id="KW-1185">Reference proteome</keyword>
<dbReference type="GO" id="GO:0005737">
    <property type="term" value="C:cytoplasm"/>
    <property type="evidence" value="ECO:0007669"/>
    <property type="project" value="TreeGrafter"/>
</dbReference>
<proteinExistence type="predicted"/>
<sequence length="372" mass="43892">MTDAQYARNYLIDYQELDAWVEAADPVAYAQNRNYLNGNVTRLSPFITHGILQLPGILAAVLSRFSPAQCERLMAEFAWREYFQYQWLQQAEGIFSDLVRAQPSALYKQPARALINASSGIDVIDDSVRQLTQRGYIHNHARLWLAFMHCHVAKTHWFEPARWLFYHLLDGDLASNFLSWQWVAGTSRNRIYTANQDNINKYSHTLQTNTFIDLTYPQLEDMELPQCFAQRDELALPFSLPESHFDSQRLSHNTTLCYSVWNLDHKWHRGAAVNRVLIIEPDLFQRFPISPLRWRFILHWANKIEGMQIFVGEFSRFEHQLPASQRLIHREHPTTVHWRGSREPRRFVWPCPDEPLKGFFPFWHKVKRAHQC</sequence>
<dbReference type="EMBL" id="QRHA01000004">
    <property type="protein sequence ID" value="RDV26607.1"/>
    <property type="molecule type" value="Genomic_DNA"/>
</dbReference>
<feature type="binding site" evidence="3">
    <location>
        <begin position="170"/>
        <end position="172"/>
    </location>
    <ligand>
        <name>FAD</name>
        <dbReference type="ChEBI" id="CHEBI:57692"/>
    </ligand>
</feature>
<dbReference type="AlphaFoldDB" id="A0A3D8M9A5"/>
<feature type="binding site" evidence="3">
    <location>
        <position position="29"/>
    </location>
    <ligand>
        <name>FAD</name>
        <dbReference type="ChEBI" id="CHEBI:57692"/>
    </ligand>
</feature>
<gene>
    <name evidence="5" type="ORF">DXV75_06335</name>
</gene>
<evidence type="ECO:0000313" key="5">
    <source>
        <dbReference type="EMBL" id="RDV26607.1"/>
    </source>
</evidence>
<dbReference type="GO" id="GO:0043153">
    <property type="term" value="P:entrainment of circadian clock by photoperiod"/>
    <property type="evidence" value="ECO:0007669"/>
    <property type="project" value="TreeGrafter"/>
</dbReference>
<dbReference type="RefSeq" id="WP_115592560.1">
    <property type="nucleotide sequence ID" value="NZ_QRHA01000004.1"/>
</dbReference>
<comment type="caution">
    <text evidence="5">The sequence shown here is derived from an EMBL/GenBank/DDBJ whole genome shotgun (WGS) entry which is preliminary data.</text>
</comment>
<dbReference type="PANTHER" id="PTHR11455">
    <property type="entry name" value="CRYPTOCHROME"/>
    <property type="match status" value="1"/>
</dbReference>
<keyword evidence="2 3" id="KW-0274">FAD</keyword>
<protein>
    <submittedName>
        <fullName evidence="5">Deoxyribodipyrimidine photolyase</fullName>
    </submittedName>
</protein>
<name>A0A3D8M9A5_9ALTE</name>
<dbReference type="GO" id="GO:0071949">
    <property type="term" value="F:FAD binding"/>
    <property type="evidence" value="ECO:0007669"/>
    <property type="project" value="TreeGrafter"/>
</dbReference>
<dbReference type="OrthoDB" id="9772484at2"/>
<dbReference type="PANTHER" id="PTHR11455:SF18">
    <property type="entry name" value="SI:CH1073-390K14.1"/>
    <property type="match status" value="1"/>
</dbReference>
<dbReference type="GO" id="GO:0003677">
    <property type="term" value="F:DNA binding"/>
    <property type="evidence" value="ECO:0007669"/>
    <property type="project" value="TreeGrafter"/>
</dbReference>
<organism evidence="5 6">
    <name type="scientific">Alteromonas aestuariivivens</name>
    <dbReference type="NCBI Taxonomy" id="1938339"/>
    <lineage>
        <taxon>Bacteria</taxon>
        <taxon>Pseudomonadati</taxon>
        <taxon>Pseudomonadota</taxon>
        <taxon>Gammaproteobacteria</taxon>
        <taxon>Alteromonadales</taxon>
        <taxon>Alteromonadaceae</taxon>
        <taxon>Alteromonas/Salinimonas group</taxon>
        <taxon>Alteromonas</taxon>
    </lineage>
</organism>
<dbReference type="GO" id="GO:0032922">
    <property type="term" value="P:circadian regulation of gene expression"/>
    <property type="evidence" value="ECO:0007669"/>
    <property type="project" value="TreeGrafter"/>
</dbReference>
<dbReference type="GO" id="GO:0003904">
    <property type="term" value="F:deoxyribodipyrimidine photo-lyase activity"/>
    <property type="evidence" value="ECO:0007669"/>
    <property type="project" value="TreeGrafter"/>
</dbReference>
<dbReference type="Gene3D" id="1.25.40.80">
    <property type="match status" value="1"/>
</dbReference>
<evidence type="ECO:0000259" key="4">
    <source>
        <dbReference type="Pfam" id="PF03441"/>
    </source>
</evidence>
<dbReference type="Proteomes" id="UP000256561">
    <property type="component" value="Unassembled WGS sequence"/>
</dbReference>
<dbReference type="InterPro" id="IPR002081">
    <property type="entry name" value="Cryptochrome/DNA_photolyase_1"/>
</dbReference>
<evidence type="ECO:0000256" key="2">
    <source>
        <dbReference type="ARBA" id="ARBA00022827"/>
    </source>
</evidence>
<evidence type="ECO:0000256" key="3">
    <source>
        <dbReference type="PIRSR" id="PIRSR602081-1"/>
    </source>
</evidence>
<evidence type="ECO:0000256" key="1">
    <source>
        <dbReference type="ARBA" id="ARBA00022630"/>
    </source>
</evidence>
<keyword evidence="5" id="KW-0456">Lyase</keyword>
<comment type="cofactor">
    <cofactor evidence="3">
        <name>FAD</name>
        <dbReference type="ChEBI" id="CHEBI:57692"/>
    </cofactor>
    <text evidence="3">Binds 1 FAD per subunit.</text>
</comment>
<dbReference type="SUPFAM" id="SSF48173">
    <property type="entry name" value="Cryptochrome/photolyase FAD-binding domain"/>
    <property type="match status" value="1"/>
</dbReference>
<accession>A0A3D8M9A5</accession>
<evidence type="ECO:0000313" key="6">
    <source>
        <dbReference type="Proteomes" id="UP000256561"/>
    </source>
</evidence>
<dbReference type="InterPro" id="IPR036134">
    <property type="entry name" value="Crypto/Photolyase_FAD-like_sf"/>
</dbReference>
<dbReference type="Pfam" id="PF03441">
    <property type="entry name" value="FAD_binding_7"/>
    <property type="match status" value="1"/>
</dbReference>
<keyword evidence="1 3" id="KW-0285">Flavoprotein</keyword>